<dbReference type="Proteomes" id="UP001177670">
    <property type="component" value="Unassembled WGS sequence"/>
</dbReference>
<feature type="compositionally biased region" description="Basic residues" evidence="1">
    <location>
        <begin position="36"/>
        <end position="48"/>
    </location>
</feature>
<organism evidence="2 3">
    <name type="scientific">Melipona bicolor</name>
    <dbReference type="NCBI Taxonomy" id="60889"/>
    <lineage>
        <taxon>Eukaryota</taxon>
        <taxon>Metazoa</taxon>
        <taxon>Ecdysozoa</taxon>
        <taxon>Arthropoda</taxon>
        <taxon>Hexapoda</taxon>
        <taxon>Insecta</taxon>
        <taxon>Pterygota</taxon>
        <taxon>Neoptera</taxon>
        <taxon>Endopterygota</taxon>
        <taxon>Hymenoptera</taxon>
        <taxon>Apocrita</taxon>
        <taxon>Aculeata</taxon>
        <taxon>Apoidea</taxon>
        <taxon>Anthophila</taxon>
        <taxon>Apidae</taxon>
        <taxon>Melipona</taxon>
    </lineage>
</organism>
<gene>
    <name evidence="2" type="ORF">K0M31_007492</name>
</gene>
<accession>A0AA40GBI3</accession>
<comment type="caution">
    <text evidence="2">The sequence shown here is derived from an EMBL/GenBank/DDBJ whole genome shotgun (WGS) entry which is preliminary data.</text>
</comment>
<feature type="region of interest" description="Disordered" evidence="1">
    <location>
        <begin position="142"/>
        <end position="163"/>
    </location>
</feature>
<evidence type="ECO:0000313" key="3">
    <source>
        <dbReference type="Proteomes" id="UP001177670"/>
    </source>
</evidence>
<sequence>MSENHRETTFFSREGRRAVLISIPMTARATKPDPTRRKKRTRGGAKKIHNTEPKNGGTRGFYAGSRKKDAVKMAAEVEGPPRRLKSFHRGPFFDEILSVPLFAQAAEGQTRNRGRFPRPRARYPGKGTSWYVLGGVYRLPEKKTRGFHRKPRRRDSSDPVPRSCAMRFSTLSEISS</sequence>
<proteinExistence type="predicted"/>
<evidence type="ECO:0000256" key="1">
    <source>
        <dbReference type="SAM" id="MobiDB-lite"/>
    </source>
</evidence>
<keyword evidence="3" id="KW-1185">Reference proteome</keyword>
<feature type="region of interest" description="Disordered" evidence="1">
    <location>
        <begin position="24"/>
        <end position="65"/>
    </location>
</feature>
<name>A0AA40GBI3_9HYME</name>
<dbReference type="EMBL" id="JAHYIQ010000002">
    <property type="protein sequence ID" value="KAK1134712.1"/>
    <property type="molecule type" value="Genomic_DNA"/>
</dbReference>
<dbReference type="AlphaFoldDB" id="A0AA40GBI3"/>
<protein>
    <submittedName>
        <fullName evidence="2">Uncharacterized protein</fullName>
    </submittedName>
</protein>
<evidence type="ECO:0000313" key="2">
    <source>
        <dbReference type="EMBL" id="KAK1134712.1"/>
    </source>
</evidence>
<reference evidence="2" key="1">
    <citation type="submission" date="2021-10" db="EMBL/GenBank/DDBJ databases">
        <title>Melipona bicolor Genome sequencing and assembly.</title>
        <authorList>
            <person name="Araujo N.S."/>
            <person name="Arias M.C."/>
        </authorList>
    </citation>
    <scope>NUCLEOTIDE SEQUENCE</scope>
    <source>
        <strain evidence="2">USP_2M_L1-L4_2017</strain>
        <tissue evidence="2">Whole body</tissue>
    </source>
</reference>